<proteinExistence type="predicted"/>
<dbReference type="Gene3D" id="3.90.380.10">
    <property type="entry name" value="Naphthalene 1,2-dioxygenase Alpha Subunit, Chain A, domain 1"/>
    <property type="match status" value="1"/>
</dbReference>
<dbReference type="InterPro" id="IPR017941">
    <property type="entry name" value="Rieske_2Fe-2S"/>
</dbReference>
<dbReference type="Proteomes" id="UP001180737">
    <property type="component" value="Unassembled WGS sequence"/>
</dbReference>
<evidence type="ECO:0000256" key="5">
    <source>
        <dbReference type="ARBA" id="ARBA00023004"/>
    </source>
</evidence>
<dbReference type="SUPFAM" id="SSF50022">
    <property type="entry name" value="ISP domain"/>
    <property type="match status" value="1"/>
</dbReference>
<organism evidence="8 9">
    <name type="scientific">Streptomyces gottesmaniae</name>
    <dbReference type="NCBI Taxonomy" id="3075518"/>
    <lineage>
        <taxon>Bacteria</taxon>
        <taxon>Bacillati</taxon>
        <taxon>Actinomycetota</taxon>
        <taxon>Actinomycetes</taxon>
        <taxon>Kitasatosporales</taxon>
        <taxon>Streptomycetaceae</taxon>
        <taxon>Streptomyces</taxon>
    </lineage>
</organism>
<evidence type="ECO:0000256" key="3">
    <source>
        <dbReference type="ARBA" id="ARBA00022723"/>
    </source>
</evidence>
<gene>
    <name evidence="8" type="ORF">RM704_22835</name>
</gene>
<comment type="caution">
    <text evidence="8">The sequence shown here is derived from an EMBL/GenBank/DDBJ whole genome shotgun (WGS) entry which is preliminary data.</text>
</comment>
<evidence type="ECO:0000313" key="9">
    <source>
        <dbReference type="Proteomes" id="UP001180737"/>
    </source>
</evidence>
<dbReference type="PANTHER" id="PTHR43756">
    <property type="entry name" value="CHOLINE MONOOXYGENASE, CHLOROPLASTIC"/>
    <property type="match status" value="1"/>
</dbReference>
<dbReference type="CDD" id="cd03469">
    <property type="entry name" value="Rieske_RO_Alpha_N"/>
    <property type="match status" value="1"/>
</dbReference>
<keyword evidence="9" id="KW-1185">Reference proteome</keyword>
<keyword evidence="2" id="KW-0001">2Fe-2S</keyword>
<keyword evidence="3" id="KW-0479">Metal-binding</keyword>
<keyword evidence="5" id="KW-0408">Iron</keyword>
<keyword evidence="6" id="KW-0411">Iron-sulfur</keyword>
<keyword evidence="4 8" id="KW-0560">Oxidoreductase</keyword>
<dbReference type="InterPro" id="IPR036922">
    <property type="entry name" value="Rieske_2Fe-2S_sf"/>
</dbReference>
<protein>
    <submittedName>
        <fullName evidence="8">Aromatic ring-hydroxylating dioxygenase subunit alpha</fullName>
        <ecNumber evidence="8">1.14.13.-</ecNumber>
    </submittedName>
</protein>
<dbReference type="GO" id="GO:0051213">
    <property type="term" value="F:dioxygenase activity"/>
    <property type="evidence" value="ECO:0007669"/>
    <property type="project" value="UniProtKB-KW"/>
</dbReference>
<keyword evidence="8" id="KW-0223">Dioxygenase</keyword>
<evidence type="ECO:0000256" key="4">
    <source>
        <dbReference type="ARBA" id="ARBA00023002"/>
    </source>
</evidence>
<feature type="domain" description="Rieske" evidence="7">
    <location>
        <begin position="40"/>
        <end position="146"/>
    </location>
</feature>
<evidence type="ECO:0000256" key="1">
    <source>
        <dbReference type="ARBA" id="ARBA00001962"/>
    </source>
</evidence>
<dbReference type="SUPFAM" id="SSF55961">
    <property type="entry name" value="Bet v1-like"/>
    <property type="match status" value="1"/>
</dbReference>
<evidence type="ECO:0000313" key="8">
    <source>
        <dbReference type="EMBL" id="MDT0570273.1"/>
    </source>
</evidence>
<dbReference type="EC" id="1.14.13.-" evidence="8"/>
<dbReference type="Pfam" id="PF00355">
    <property type="entry name" value="Rieske"/>
    <property type="match status" value="1"/>
</dbReference>
<evidence type="ECO:0000256" key="6">
    <source>
        <dbReference type="ARBA" id="ARBA00023014"/>
    </source>
</evidence>
<dbReference type="InterPro" id="IPR015879">
    <property type="entry name" value="Ring_hydroxy_dOase_asu_C_dom"/>
</dbReference>
<dbReference type="PROSITE" id="PS51296">
    <property type="entry name" value="RIESKE"/>
    <property type="match status" value="1"/>
</dbReference>
<dbReference type="PANTHER" id="PTHR43756:SF5">
    <property type="entry name" value="CHOLINE MONOOXYGENASE, CHLOROPLASTIC"/>
    <property type="match status" value="1"/>
</dbReference>
<dbReference type="PRINTS" id="PR00090">
    <property type="entry name" value="RNGDIOXGNASE"/>
</dbReference>
<dbReference type="RefSeq" id="WP_033530233.1">
    <property type="nucleotide sequence ID" value="NZ_JAVRFJ010000020.1"/>
</dbReference>
<evidence type="ECO:0000259" key="7">
    <source>
        <dbReference type="PROSITE" id="PS51296"/>
    </source>
</evidence>
<name>A0ABU2Z290_9ACTN</name>
<evidence type="ECO:0000256" key="2">
    <source>
        <dbReference type="ARBA" id="ARBA00022714"/>
    </source>
</evidence>
<sequence>MTVQDSPTIEMPTSGFRREDFVSPDILEEEMERIFRKNWMYVAHTSQLAKPGDFVRHDLAGESVIVVRTRSGELRALYNFCTHRGAQLLEETSGSCGRAITCTYHGWTFDYDGELRSAPRMQPDFDKTPHGLKHAWVDTWNGLVFVSLADERPPSVAERLPDADFGEHQLERAKVAVEYRTVIEANWKIVWENGGECYHCAINHPELGRVMSVTRTGASESHSLVADYRFDRKFPLLEGMHTLTMDGQFRSKRLLGDPDSPPEGMRFLNWHSSIFELTAAADHAHIQTFKPLSTTRTEVRLVLMVHADAVENEDYDAEGIFELHRIARGQDSGLCEKTQRGIGSRHYQPGPYNTVYEYSSQQFRHLYQQAMGQL</sequence>
<dbReference type="EMBL" id="JAVRFJ010000020">
    <property type="protein sequence ID" value="MDT0570273.1"/>
    <property type="molecule type" value="Genomic_DNA"/>
</dbReference>
<accession>A0ABU2Z290</accession>
<dbReference type="InterPro" id="IPR001663">
    <property type="entry name" value="Rng_hydr_dOase-A"/>
</dbReference>
<dbReference type="Pfam" id="PF00848">
    <property type="entry name" value="Ring_hydroxyl_A"/>
    <property type="match status" value="1"/>
</dbReference>
<comment type="cofactor">
    <cofactor evidence="1">
        <name>Fe cation</name>
        <dbReference type="ChEBI" id="CHEBI:24875"/>
    </cofactor>
</comment>
<dbReference type="Gene3D" id="2.102.10.10">
    <property type="entry name" value="Rieske [2Fe-2S] iron-sulphur domain"/>
    <property type="match status" value="1"/>
</dbReference>
<reference evidence="8" key="1">
    <citation type="submission" date="2024-05" db="EMBL/GenBank/DDBJ databases">
        <title>30 novel species of actinomycetes from the DSMZ collection.</title>
        <authorList>
            <person name="Nouioui I."/>
        </authorList>
    </citation>
    <scope>NUCLEOTIDE SEQUENCE</scope>
    <source>
        <strain evidence="8">DSM 3412</strain>
    </source>
</reference>